<feature type="compositionally biased region" description="Basic and acidic residues" evidence="2">
    <location>
        <begin position="35"/>
        <end position="58"/>
    </location>
</feature>
<evidence type="ECO:0000313" key="4">
    <source>
        <dbReference type="EMBL" id="KAH8698284.1"/>
    </source>
</evidence>
<keyword evidence="1" id="KW-0862">Zinc</keyword>
<name>A0AAD4KQI3_9EURO</name>
<reference evidence="4" key="1">
    <citation type="submission" date="2021-12" db="EMBL/GenBank/DDBJ databases">
        <title>Convergent genome expansion in fungi linked to evolution of root-endophyte symbiosis.</title>
        <authorList>
            <consortium name="DOE Joint Genome Institute"/>
            <person name="Ke Y.-H."/>
            <person name="Bonito G."/>
            <person name="Liao H.-L."/>
            <person name="Looney B."/>
            <person name="Rojas-Flechas A."/>
            <person name="Nash J."/>
            <person name="Hameed K."/>
            <person name="Schadt C."/>
            <person name="Martin F."/>
            <person name="Crous P.W."/>
            <person name="Miettinen O."/>
            <person name="Magnuson J.K."/>
            <person name="Labbe J."/>
            <person name="Jacobson D."/>
            <person name="Doktycz M.J."/>
            <person name="Veneault-Fourrey C."/>
            <person name="Kuo A."/>
            <person name="Mondo S."/>
            <person name="Calhoun S."/>
            <person name="Riley R."/>
            <person name="Ohm R."/>
            <person name="LaButti K."/>
            <person name="Andreopoulos B."/>
            <person name="Pangilinan J."/>
            <person name="Nolan M."/>
            <person name="Tritt A."/>
            <person name="Clum A."/>
            <person name="Lipzen A."/>
            <person name="Daum C."/>
            <person name="Barry K."/>
            <person name="Grigoriev I.V."/>
            <person name="Vilgalys R."/>
        </authorList>
    </citation>
    <scope>NUCLEOTIDE SEQUENCE</scope>
    <source>
        <strain evidence="4">PMI_201</strain>
    </source>
</reference>
<protein>
    <recommendedName>
        <fullName evidence="3">SWIM-type domain-containing protein</fullName>
    </recommendedName>
</protein>
<sequence>MSPPPTRQLGKLSLGGNMPTTRSQAHRLANPGLPRNDREQGDDKERGGNSQELEHDSQSESDDSAEASDTDALGDDEDDEDDSDSQRALDPLASMVRGRSHIVYDIESLDDDSRARALAGLSGQFDMVYCRAAPSFYEFQLAERPQIRIRQGGAECTCSEYQNRPDMACRHIFWLVDQVYENLSPHAPQSGLPLSKDGFSPSLPRLHTLLHDQLDRVANAMEWRFVPGSPSPSESSSEMASMSRQDKVRDILSAFNEVTLPENFRKDLAETTTEPRTPEQCVVQGDFEATVFRLAVHDDNVFTSIRKAMPAGACAAIFFDKAQKQSRRLLQYFDEYRRSGRLPPERRSLEVKVVASELRLHVKQIRENIKMRIPYGSKGAVEALLALLQDISARNIDAFEQSLWGRVPPVGEDEDDRNLYEQLIGQANETGDMFVLDALEELPISVLGSYVRNLTDILRKTEINRAPPSFVLKLKSLIHEAQSSLAASRAKRPATGDAGGNQKRTR</sequence>
<dbReference type="AlphaFoldDB" id="A0AAD4KQI3"/>
<evidence type="ECO:0000313" key="5">
    <source>
        <dbReference type="Proteomes" id="UP001201262"/>
    </source>
</evidence>
<evidence type="ECO:0000256" key="2">
    <source>
        <dbReference type="SAM" id="MobiDB-lite"/>
    </source>
</evidence>
<dbReference type="InterPro" id="IPR007527">
    <property type="entry name" value="Znf_SWIM"/>
</dbReference>
<dbReference type="EMBL" id="JAJTJA010000005">
    <property type="protein sequence ID" value="KAH8698284.1"/>
    <property type="molecule type" value="Genomic_DNA"/>
</dbReference>
<proteinExistence type="predicted"/>
<dbReference type="GO" id="GO:0008270">
    <property type="term" value="F:zinc ion binding"/>
    <property type="evidence" value="ECO:0007669"/>
    <property type="project" value="UniProtKB-KW"/>
</dbReference>
<keyword evidence="1" id="KW-0479">Metal-binding</keyword>
<dbReference type="PROSITE" id="PS50966">
    <property type="entry name" value="ZF_SWIM"/>
    <property type="match status" value="1"/>
</dbReference>
<feature type="compositionally biased region" description="Acidic residues" evidence="2">
    <location>
        <begin position="59"/>
        <end position="83"/>
    </location>
</feature>
<keyword evidence="1" id="KW-0863">Zinc-finger</keyword>
<evidence type="ECO:0000259" key="3">
    <source>
        <dbReference type="PROSITE" id="PS50966"/>
    </source>
</evidence>
<keyword evidence="5" id="KW-1185">Reference proteome</keyword>
<dbReference type="Proteomes" id="UP001201262">
    <property type="component" value="Unassembled WGS sequence"/>
</dbReference>
<dbReference type="RefSeq" id="XP_046072748.1">
    <property type="nucleotide sequence ID" value="XM_046220197.1"/>
</dbReference>
<feature type="domain" description="SWIM-type" evidence="3">
    <location>
        <begin position="137"/>
        <end position="180"/>
    </location>
</feature>
<feature type="region of interest" description="Disordered" evidence="2">
    <location>
        <begin position="485"/>
        <end position="506"/>
    </location>
</feature>
<gene>
    <name evidence="4" type="ORF">BGW36DRAFT_425996</name>
</gene>
<evidence type="ECO:0000256" key="1">
    <source>
        <dbReference type="PROSITE-ProRule" id="PRU00325"/>
    </source>
</evidence>
<comment type="caution">
    <text evidence="4">The sequence shown here is derived from an EMBL/GenBank/DDBJ whole genome shotgun (WGS) entry which is preliminary data.</text>
</comment>
<dbReference type="GeneID" id="70250484"/>
<accession>A0AAD4KQI3</accession>
<organism evidence="4 5">
    <name type="scientific">Talaromyces proteolyticus</name>
    <dbReference type="NCBI Taxonomy" id="1131652"/>
    <lineage>
        <taxon>Eukaryota</taxon>
        <taxon>Fungi</taxon>
        <taxon>Dikarya</taxon>
        <taxon>Ascomycota</taxon>
        <taxon>Pezizomycotina</taxon>
        <taxon>Eurotiomycetes</taxon>
        <taxon>Eurotiomycetidae</taxon>
        <taxon>Eurotiales</taxon>
        <taxon>Trichocomaceae</taxon>
        <taxon>Talaromyces</taxon>
        <taxon>Talaromyces sect. Bacilispori</taxon>
    </lineage>
</organism>
<feature type="region of interest" description="Disordered" evidence="2">
    <location>
        <begin position="1"/>
        <end position="93"/>
    </location>
</feature>